<organism evidence="1 2">
    <name type="scientific">Hydrogenispora ethanolica</name>
    <dbReference type="NCBI Taxonomy" id="1082276"/>
    <lineage>
        <taxon>Bacteria</taxon>
        <taxon>Bacillati</taxon>
        <taxon>Bacillota</taxon>
        <taxon>Hydrogenispora</taxon>
    </lineage>
</organism>
<evidence type="ECO:0000313" key="2">
    <source>
        <dbReference type="Proteomes" id="UP000295008"/>
    </source>
</evidence>
<dbReference type="Proteomes" id="UP000295008">
    <property type="component" value="Unassembled WGS sequence"/>
</dbReference>
<gene>
    <name evidence="1" type="ORF">EDC14_11001</name>
</gene>
<sequence>MSSLLERYTKQISGILSCFDRITITGTLPGVCYGLGMATFIMSKGYRIFDYPHFVEPLRDELRANAEQLANRNNLSIEFIRSANNFRKEDRLRAILKERGEHPGLVHIFSAMETCGSFAPHYDKLTQHTELRYKEAKCLHYYFYFIDEEFGLCYLRVPTWAPFRLLFYCNGHNWLAGQLKKQGIGFTQMDNTFKRIDDWSKAQTMADAFPIPSLHRALDRFAQEYCPVLRHFSNVYHWSLYQTEYATDIVFKTQNDLGPVYENLSRTAIHTVKPDHIATFLGRKLDGRFKDEIGNQFQTRIQGTCIHHHMGPASIKLYDKFGLILRIETTVNDLTFFRNHRTVEHRDGTSEVK</sequence>
<keyword evidence="2" id="KW-1185">Reference proteome</keyword>
<dbReference type="EMBL" id="SLUN01000100">
    <property type="protein sequence ID" value="TCL52959.1"/>
    <property type="molecule type" value="Genomic_DNA"/>
</dbReference>
<accession>A0A4R1QHC9</accession>
<reference evidence="1 2" key="1">
    <citation type="submission" date="2019-03" db="EMBL/GenBank/DDBJ databases">
        <title>Genomic Encyclopedia of Type Strains, Phase IV (KMG-IV): sequencing the most valuable type-strain genomes for metagenomic binning, comparative biology and taxonomic classification.</title>
        <authorList>
            <person name="Goeker M."/>
        </authorList>
    </citation>
    <scope>NUCLEOTIDE SEQUENCE [LARGE SCALE GENOMIC DNA]</scope>
    <source>
        <strain evidence="1 2">LX-B</strain>
    </source>
</reference>
<evidence type="ECO:0000313" key="1">
    <source>
        <dbReference type="EMBL" id="TCL52959.1"/>
    </source>
</evidence>
<comment type="caution">
    <text evidence="1">The sequence shown here is derived from an EMBL/GenBank/DDBJ whole genome shotgun (WGS) entry which is preliminary data.</text>
</comment>
<feature type="non-terminal residue" evidence="1">
    <location>
        <position position="353"/>
    </location>
</feature>
<dbReference type="AlphaFoldDB" id="A0A4R1QHC9"/>
<protein>
    <submittedName>
        <fullName evidence="1">Uncharacterized protein</fullName>
    </submittedName>
</protein>
<name>A0A4R1QHC9_HYDET</name>
<proteinExistence type="predicted"/>